<evidence type="ECO:0000313" key="3">
    <source>
        <dbReference type="Proteomes" id="UP000070054"/>
    </source>
</evidence>
<comment type="caution">
    <text evidence="2">The sequence shown here is derived from an EMBL/GenBank/DDBJ whole genome shotgun (WGS) entry which is preliminary data.</text>
</comment>
<feature type="compositionally biased region" description="Basic and acidic residues" evidence="1">
    <location>
        <begin position="939"/>
        <end position="951"/>
    </location>
</feature>
<feature type="region of interest" description="Disordered" evidence="1">
    <location>
        <begin position="297"/>
        <end position="359"/>
    </location>
</feature>
<dbReference type="EMBL" id="JEMN01001605">
    <property type="protein sequence ID" value="KXH31820.1"/>
    <property type="molecule type" value="Genomic_DNA"/>
</dbReference>
<keyword evidence="3" id="KW-1185">Reference proteome</keyword>
<feature type="compositionally biased region" description="Polar residues" evidence="1">
    <location>
        <begin position="673"/>
        <end position="685"/>
    </location>
</feature>
<sequence>MIPTSPPLLLPSRPSLVQSFITFTFRRITNPSHNLFTISTLDRITPHRKTLPPHDLLTAPSFRRIITTSCFYRIATSPQPLGIPSHHNQKIGFGRKRWPSIASPSVPSPSVLSTFRLVTLRPHHDSTASPIHRHGVTRSITAHHGRLNHPQYKYQPTTRLQESGHSFFLGAYLFLPTFDASAIAPRAFYRNYDTPTATVLHRANMPGKAWSKEEERVFWRSIVPISAKGIGGGSARSWEDLAVIMQREMGPNAKRQYTQLSLVEHYFQNHDKEHFSPFAAPYVREMKSAMAALKKSQLQGEASVPSQDAQAQDSFDKHTGETTDEENETSFSEGTDHNDGDYVDDGGDEDGEGDDDDVVDVDNDLRAFARDQQIETAARAVNRAAGRRPTFSAPVADMSPGLVPQRNMSKERSTLPPRPPKAVTRNRDFRAHPYDSPRLSQRGRQPPQERARMATPLETHGYYDQGPRTQAYYGQQPSRQPFYDQGPRMQDHYGQESGGHGYYDQGPRAQAYDQNSGNQGFDNGPNSETYWDQSAKNRDYYEREYAAQSQQYINQCHGRSEDNQGHQGQTSSSRGYDQSRSVEGPSQNHENRGYDQNQGTQGYHDQNRSIEGYQNHENRGYGQNQATQGYRDQNRNFHNHENRGYEQNHSTPGYHNQNRSVQSSDQYRGYDQNHANQSYDQSRNQHAPGDQGYHVNAAYNTGQHQSAPSTSYGPQPVMGSHQYGQDPQYPQSQQSSMGYSGYPVGNRPSTTRVEPHVMPRYSDHQVSMSSGRSSVAMTPNYNSPAQHSAAPSPGYVGYPSAIPDYIQRPSTASSGHQQLSRRPSAHQQVSEDHHRQGAQSNNREEPQNEQLQQSSSSAPVRQPANEDQHRHGGYQEKETFQAPSFSSTTRQHATEDYSHQGAYMDRHEEPQNEQIQRPCASSASLPQNPAEYAPQSGYMHDRGQIEDDRFPRPYVSPYPPRQHLTEHSNDQGGGQRSAHMPQYEPEMFQAFEAASFQRKE</sequence>
<feature type="compositionally biased region" description="Polar residues" evidence="1">
    <location>
        <begin position="912"/>
        <end position="927"/>
    </location>
</feature>
<feature type="compositionally biased region" description="Polar residues" evidence="1">
    <location>
        <begin position="512"/>
        <end position="534"/>
    </location>
</feature>
<feature type="region of interest" description="Disordered" evidence="1">
    <location>
        <begin position="634"/>
        <end position="1000"/>
    </location>
</feature>
<organism evidence="2 3">
    <name type="scientific">Colletotrichum nymphaeae SA-01</name>
    <dbReference type="NCBI Taxonomy" id="1460502"/>
    <lineage>
        <taxon>Eukaryota</taxon>
        <taxon>Fungi</taxon>
        <taxon>Dikarya</taxon>
        <taxon>Ascomycota</taxon>
        <taxon>Pezizomycotina</taxon>
        <taxon>Sordariomycetes</taxon>
        <taxon>Hypocreomycetidae</taxon>
        <taxon>Glomerellales</taxon>
        <taxon>Glomerellaceae</taxon>
        <taxon>Colletotrichum</taxon>
        <taxon>Colletotrichum acutatum species complex</taxon>
    </lineage>
</organism>
<feature type="compositionally biased region" description="Polar residues" evidence="1">
    <location>
        <begin position="647"/>
        <end position="666"/>
    </location>
</feature>
<feature type="compositionally biased region" description="Polar residues" evidence="1">
    <location>
        <begin position="698"/>
        <end position="713"/>
    </location>
</feature>
<name>A0A135S7B9_9PEZI</name>
<dbReference type="AlphaFoldDB" id="A0A135S7B9"/>
<feature type="compositionally biased region" description="Low complexity" evidence="1">
    <location>
        <begin position="722"/>
        <end position="743"/>
    </location>
</feature>
<evidence type="ECO:0000313" key="2">
    <source>
        <dbReference type="EMBL" id="KXH31820.1"/>
    </source>
</evidence>
<proteinExistence type="predicted"/>
<feature type="compositionally biased region" description="Basic and acidic residues" evidence="1">
    <location>
        <begin position="425"/>
        <end position="435"/>
    </location>
</feature>
<dbReference type="Proteomes" id="UP000070054">
    <property type="component" value="Unassembled WGS sequence"/>
</dbReference>
<feature type="compositionally biased region" description="Polar residues" evidence="1">
    <location>
        <begin position="297"/>
        <end position="313"/>
    </location>
</feature>
<feature type="compositionally biased region" description="Acidic residues" evidence="1">
    <location>
        <begin position="341"/>
        <end position="359"/>
    </location>
</feature>
<feature type="region of interest" description="Disordered" evidence="1">
    <location>
        <begin position="558"/>
        <end position="606"/>
    </location>
</feature>
<reference evidence="2 3" key="1">
    <citation type="submission" date="2014-02" db="EMBL/GenBank/DDBJ databases">
        <title>The genome sequence of Colletotrichum nymphaeae SA-01.</title>
        <authorList>
            <person name="Baroncelli R."/>
            <person name="Thon M.R."/>
        </authorList>
    </citation>
    <scope>NUCLEOTIDE SEQUENCE [LARGE SCALE GENOMIC DNA]</scope>
    <source>
        <strain evidence="2 3">SA-01</strain>
    </source>
</reference>
<accession>A0A135S7B9</accession>
<gene>
    <name evidence="2" type="ORF">CNYM01_12724</name>
</gene>
<feature type="compositionally biased region" description="Polar residues" evidence="1">
    <location>
        <begin position="764"/>
        <end position="786"/>
    </location>
</feature>
<feature type="compositionally biased region" description="Polar residues" evidence="1">
    <location>
        <begin position="808"/>
        <end position="828"/>
    </location>
</feature>
<feature type="region of interest" description="Disordered" evidence="1">
    <location>
        <begin position="381"/>
        <end position="535"/>
    </location>
</feature>
<feature type="compositionally biased region" description="Polar residues" evidence="1">
    <location>
        <begin position="881"/>
        <end position="891"/>
    </location>
</feature>
<feature type="compositionally biased region" description="Polar residues" evidence="1">
    <location>
        <begin position="565"/>
        <end position="604"/>
    </location>
</feature>
<dbReference type="OrthoDB" id="4842842at2759"/>
<feature type="compositionally biased region" description="Polar residues" evidence="1">
    <location>
        <begin position="848"/>
        <end position="859"/>
    </location>
</feature>
<protein>
    <submittedName>
        <fullName evidence="2">Uncharacterized protein</fullName>
    </submittedName>
</protein>
<evidence type="ECO:0000256" key="1">
    <source>
        <dbReference type="SAM" id="MobiDB-lite"/>
    </source>
</evidence>
<feature type="compositionally biased region" description="Basic and acidic residues" evidence="1">
    <location>
        <begin position="753"/>
        <end position="763"/>
    </location>
</feature>
<feature type="compositionally biased region" description="Basic and acidic residues" evidence="1">
    <location>
        <begin position="892"/>
        <end position="910"/>
    </location>
</feature>
<feature type="compositionally biased region" description="Basic and acidic residues" evidence="1">
    <location>
        <begin position="634"/>
        <end position="646"/>
    </location>
</feature>
<feature type="compositionally biased region" description="Basic and acidic residues" evidence="1">
    <location>
        <begin position="864"/>
        <end position="879"/>
    </location>
</feature>